<dbReference type="AlphaFoldDB" id="A0A1R4H807"/>
<gene>
    <name evidence="1" type="ORF">CRENPOLYSF2_270020</name>
</gene>
<protein>
    <submittedName>
        <fullName evidence="1">Uncharacterized protein</fullName>
    </submittedName>
</protein>
<accession>A0A1R4H807</accession>
<evidence type="ECO:0000313" key="2">
    <source>
        <dbReference type="Proteomes" id="UP000195442"/>
    </source>
</evidence>
<dbReference type="EMBL" id="FUKJ01000190">
    <property type="protein sequence ID" value="SJM92408.1"/>
    <property type="molecule type" value="Genomic_DNA"/>
</dbReference>
<evidence type="ECO:0000313" key="1">
    <source>
        <dbReference type="EMBL" id="SJM92408.1"/>
    </source>
</evidence>
<keyword evidence="2" id="KW-1185">Reference proteome</keyword>
<name>A0A1R4H807_9GAMM</name>
<dbReference type="Proteomes" id="UP000195442">
    <property type="component" value="Unassembled WGS sequence"/>
</dbReference>
<organism evidence="1 2">
    <name type="scientific">Crenothrix polyspora</name>
    <dbReference type="NCBI Taxonomy" id="360316"/>
    <lineage>
        <taxon>Bacteria</taxon>
        <taxon>Pseudomonadati</taxon>
        <taxon>Pseudomonadota</taxon>
        <taxon>Gammaproteobacteria</taxon>
        <taxon>Methylococcales</taxon>
        <taxon>Crenotrichaceae</taxon>
        <taxon>Crenothrix</taxon>
    </lineage>
</organism>
<reference evidence="2" key="1">
    <citation type="submission" date="2017-02" db="EMBL/GenBank/DDBJ databases">
        <authorList>
            <person name="Daims H."/>
        </authorList>
    </citation>
    <scope>NUCLEOTIDE SEQUENCE [LARGE SCALE GENOMIC DNA]</scope>
</reference>
<sequence>MNKAPNARALVERNANVIEEKTAKLTYTPYRLPEIKFPISGLKTFKISIYIYNIWRLFI</sequence>
<proteinExistence type="predicted"/>
<dbReference type="RefSeq" id="WP_087146946.1">
    <property type="nucleotide sequence ID" value="NZ_FUKJ01000190.1"/>
</dbReference>